<dbReference type="Pfam" id="PF08902">
    <property type="entry name" value="DUF1848"/>
    <property type="match status" value="1"/>
</dbReference>
<organism evidence="1 2">
    <name type="scientific">Candidatus Eisenbergiella stercorigallinarum</name>
    <dbReference type="NCBI Taxonomy" id="2838557"/>
    <lineage>
        <taxon>Bacteria</taxon>
        <taxon>Bacillati</taxon>
        <taxon>Bacillota</taxon>
        <taxon>Clostridia</taxon>
        <taxon>Lachnospirales</taxon>
        <taxon>Lachnospiraceae</taxon>
        <taxon>Eisenbergiella</taxon>
    </lineage>
</organism>
<reference evidence="1" key="2">
    <citation type="submission" date="2021-04" db="EMBL/GenBank/DDBJ databases">
        <authorList>
            <person name="Gilroy R."/>
        </authorList>
    </citation>
    <scope>NUCLEOTIDE SEQUENCE</scope>
    <source>
        <strain evidence="1">ChiHjej8B7-25341</strain>
    </source>
</reference>
<dbReference type="EMBL" id="DWUW01000126">
    <property type="protein sequence ID" value="HJD31167.1"/>
    <property type="molecule type" value="Genomic_DNA"/>
</dbReference>
<evidence type="ECO:0000313" key="2">
    <source>
        <dbReference type="Proteomes" id="UP000823851"/>
    </source>
</evidence>
<accession>A0A9D2TZF6</accession>
<proteinExistence type="predicted"/>
<protein>
    <submittedName>
        <fullName evidence="1">DUF1848 domain-containing protein</fullName>
    </submittedName>
</protein>
<dbReference type="AlphaFoldDB" id="A0A9D2TZF6"/>
<dbReference type="InterPro" id="IPR014998">
    <property type="entry name" value="DUF1848"/>
</dbReference>
<reference evidence="1" key="1">
    <citation type="journal article" date="2021" name="PeerJ">
        <title>Extensive microbial diversity within the chicken gut microbiome revealed by metagenomics and culture.</title>
        <authorList>
            <person name="Gilroy R."/>
            <person name="Ravi A."/>
            <person name="Getino M."/>
            <person name="Pursley I."/>
            <person name="Horton D.L."/>
            <person name="Alikhan N.F."/>
            <person name="Baker D."/>
            <person name="Gharbi K."/>
            <person name="Hall N."/>
            <person name="Watson M."/>
            <person name="Adriaenssens E.M."/>
            <person name="Foster-Nyarko E."/>
            <person name="Jarju S."/>
            <person name="Secka A."/>
            <person name="Antonio M."/>
            <person name="Oren A."/>
            <person name="Chaudhuri R.R."/>
            <person name="La Ragione R."/>
            <person name="Hildebrand F."/>
            <person name="Pallen M.J."/>
        </authorList>
    </citation>
    <scope>NUCLEOTIDE SEQUENCE</scope>
    <source>
        <strain evidence="1">ChiHjej8B7-25341</strain>
    </source>
</reference>
<sequence length="312" mass="35580">MIISASRRTDIPSFFSDWIINRFREQYACVRNPMNFHQVSRIRLSPDVVDCIVFWSKNPAPMLKKLDALKDYMFYFQFTLNAYGQDLEAALPAPAVRIQTFRSLSERIGRDRVLWRYDPIIINSRYTIDWHIRTFRFLAGQLCPYTEKVTISFLDLYPTIARSQKGAGLRELSFSQKTVLAKGLAQIAHSYGLKIAACAEDIDLTSCGIAPASCIDGRLISKLLHCPIDAGKDKNQRRECGCIQSIDLGLYNTCQNGCAYCYANHNAAARRQNFSSYDPHSPLLCSRIMEADRITERKAASCRDMQLRLFEG</sequence>
<name>A0A9D2TZF6_9FIRM</name>
<comment type="caution">
    <text evidence="1">The sequence shown here is derived from an EMBL/GenBank/DDBJ whole genome shotgun (WGS) entry which is preliminary data.</text>
</comment>
<dbReference type="Proteomes" id="UP000823851">
    <property type="component" value="Unassembled WGS sequence"/>
</dbReference>
<gene>
    <name evidence="1" type="ORF">H9912_04405</name>
</gene>
<evidence type="ECO:0000313" key="1">
    <source>
        <dbReference type="EMBL" id="HJD31167.1"/>
    </source>
</evidence>